<accession>A0A2K8ME63</accession>
<feature type="region of interest" description="Disordered" evidence="1">
    <location>
        <begin position="1"/>
        <end position="69"/>
    </location>
</feature>
<evidence type="ECO:0000313" key="2">
    <source>
        <dbReference type="EMBL" id="ATY32182.1"/>
    </source>
</evidence>
<proteinExistence type="predicted"/>
<dbReference type="AlphaFoldDB" id="A0A2K8ME63"/>
<sequence>MIERRGEPSLAPALSRAGEGRGPPRSGGKGEGDCGRRSSPSPFRRLRRLPPSPDGEGEMGTRPKFGTFGMTTLHRNTARYISMISRRRSNG</sequence>
<dbReference type="Proteomes" id="UP000229081">
    <property type="component" value="Chromosome"/>
</dbReference>
<dbReference type="EMBL" id="CP024923">
    <property type="protein sequence ID" value="ATY32182.1"/>
    <property type="molecule type" value="Genomic_DNA"/>
</dbReference>
<evidence type="ECO:0000256" key="1">
    <source>
        <dbReference type="SAM" id="MobiDB-lite"/>
    </source>
</evidence>
<name>A0A2K8ME63_9SPHN</name>
<reference evidence="2 3" key="1">
    <citation type="submission" date="2017-11" db="EMBL/GenBank/DDBJ databases">
        <title>Complete genome sequence of Sphingomonas sp. Strain Cra20, a psychrotolerant potential plant growth promoting rhizobacteria.</title>
        <authorList>
            <person name="Luo Y."/>
        </authorList>
    </citation>
    <scope>NUCLEOTIDE SEQUENCE [LARGE SCALE GENOMIC DNA]</scope>
    <source>
        <strain evidence="2 3">Cra20</strain>
    </source>
</reference>
<protein>
    <submittedName>
        <fullName evidence="2">Uncharacterized protein</fullName>
    </submittedName>
</protein>
<gene>
    <name evidence="2" type="ORF">CVN68_09500</name>
</gene>
<evidence type="ECO:0000313" key="3">
    <source>
        <dbReference type="Proteomes" id="UP000229081"/>
    </source>
</evidence>
<dbReference type="KEGG" id="sphc:CVN68_09500"/>
<keyword evidence="3" id="KW-1185">Reference proteome</keyword>
<organism evidence="2 3">
    <name type="scientific">Sphingomonas psychrotolerans</name>
    <dbReference type="NCBI Taxonomy" id="1327635"/>
    <lineage>
        <taxon>Bacteria</taxon>
        <taxon>Pseudomonadati</taxon>
        <taxon>Pseudomonadota</taxon>
        <taxon>Alphaproteobacteria</taxon>
        <taxon>Sphingomonadales</taxon>
        <taxon>Sphingomonadaceae</taxon>
        <taxon>Sphingomonas</taxon>
    </lineage>
</organism>